<dbReference type="InterPro" id="IPR011010">
    <property type="entry name" value="DNA_brk_join_enz"/>
</dbReference>
<dbReference type="GO" id="GO:0003677">
    <property type="term" value="F:DNA binding"/>
    <property type="evidence" value="ECO:0007669"/>
    <property type="project" value="InterPro"/>
</dbReference>
<evidence type="ECO:0000313" key="3">
    <source>
        <dbReference type="Proteomes" id="UP000483286"/>
    </source>
</evidence>
<sequence length="294" mass="32441">MAPDVEHLQKALIAADLDQLFPLVKDHIRIRTAHLLRLLSPFFTEAQATEIPLHIASTDLTDLLNRVAAANRNGTVARPNTVRTRLGAMSALYTYLLSVGVIAAHPMQSIQRPPKEFADLPATPRHQVERLHTYTRQQDDLAPLHAALVLIDEHAFKVTELLTLTWDHLNLTAYEVARAAGRGPLSQQAKDALMPLIIQAGGLLTDESLGLQGIDTRRRLFPWGAEVALRAELMRACRGANVPYSSPGDLRRASLRDHTHTPETAGYAPEDGQRQLERATQLARAVAESLTPKN</sequence>
<feature type="region of interest" description="Disordered" evidence="1">
    <location>
        <begin position="259"/>
        <end position="294"/>
    </location>
</feature>
<name>A0A7C9LP29_9DEIO</name>
<dbReference type="AlphaFoldDB" id="A0A7C9LP29"/>
<organism evidence="2 3">
    <name type="scientific">Deinococcus arboris</name>
    <dbReference type="NCBI Taxonomy" id="2682977"/>
    <lineage>
        <taxon>Bacteria</taxon>
        <taxon>Thermotogati</taxon>
        <taxon>Deinococcota</taxon>
        <taxon>Deinococci</taxon>
        <taxon>Deinococcales</taxon>
        <taxon>Deinococcaceae</taxon>
        <taxon>Deinococcus</taxon>
    </lineage>
</organism>
<dbReference type="EMBL" id="WQLB01000016">
    <property type="protein sequence ID" value="MVN87636.1"/>
    <property type="molecule type" value="Genomic_DNA"/>
</dbReference>
<dbReference type="Proteomes" id="UP000483286">
    <property type="component" value="Unassembled WGS sequence"/>
</dbReference>
<evidence type="ECO:0008006" key="4">
    <source>
        <dbReference type="Google" id="ProtNLM"/>
    </source>
</evidence>
<keyword evidence="3" id="KW-1185">Reference proteome</keyword>
<proteinExistence type="predicted"/>
<dbReference type="RefSeq" id="WP_157459687.1">
    <property type="nucleotide sequence ID" value="NZ_WQLB01000016.1"/>
</dbReference>
<accession>A0A7C9LP29</accession>
<protein>
    <recommendedName>
        <fullName evidence="4">Core-binding (CB) domain-containing protein</fullName>
    </recommendedName>
</protein>
<dbReference type="SUPFAM" id="SSF56349">
    <property type="entry name" value="DNA breaking-rejoining enzymes"/>
    <property type="match status" value="1"/>
</dbReference>
<gene>
    <name evidence="2" type="ORF">GO986_12775</name>
</gene>
<comment type="caution">
    <text evidence="2">The sequence shown here is derived from an EMBL/GenBank/DDBJ whole genome shotgun (WGS) entry which is preliminary data.</text>
</comment>
<evidence type="ECO:0000313" key="2">
    <source>
        <dbReference type="EMBL" id="MVN87636.1"/>
    </source>
</evidence>
<reference evidence="2 3" key="1">
    <citation type="submission" date="2019-12" db="EMBL/GenBank/DDBJ databases">
        <title>Deinococcus sp. HMF7620 Genome sequencing and assembly.</title>
        <authorList>
            <person name="Kang H."/>
            <person name="Kim H."/>
            <person name="Joh K."/>
        </authorList>
    </citation>
    <scope>NUCLEOTIDE SEQUENCE [LARGE SCALE GENOMIC DNA]</scope>
    <source>
        <strain evidence="2 3">HMF7620</strain>
    </source>
</reference>
<evidence type="ECO:0000256" key="1">
    <source>
        <dbReference type="SAM" id="MobiDB-lite"/>
    </source>
</evidence>